<evidence type="ECO:0000256" key="5">
    <source>
        <dbReference type="ARBA" id="ARBA00022918"/>
    </source>
</evidence>
<accession>A0AAF1BTH5</accession>
<gene>
    <name evidence="6" type="ORF">CYJ98_010005</name>
</gene>
<dbReference type="GO" id="GO:0003723">
    <property type="term" value="F:RNA binding"/>
    <property type="evidence" value="ECO:0007669"/>
    <property type="project" value="InterPro"/>
</dbReference>
<keyword evidence="5 6" id="KW-0695">RNA-directed DNA polymerase</keyword>
<evidence type="ECO:0000256" key="4">
    <source>
        <dbReference type="ARBA" id="ARBA00022842"/>
    </source>
</evidence>
<dbReference type="PRINTS" id="PR00866">
    <property type="entry name" value="RNADNAPOLMS"/>
</dbReference>
<evidence type="ECO:0000313" key="7">
    <source>
        <dbReference type="Proteomes" id="UP000234781"/>
    </source>
</evidence>
<organism evidence="6 7">
    <name type="scientific">Neisseria perflava</name>
    <dbReference type="NCBI Taxonomy" id="33053"/>
    <lineage>
        <taxon>Bacteria</taxon>
        <taxon>Pseudomonadati</taxon>
        <taxon>Pseudomonadota</taxon>
        <taxon>Betaproteobacteria</taxon>
        <taxon>Neisseriales</taxon>
        <taxon>Neisseriaceae</taxon>
        <taxon>Neisseria</taxon>
    </lineage>
</organism>
<keyword evidence="7" id="KW-1185">Reference proteome</keyword>
<reference evidence="7" key="1">
    <citation type="submission" date="2017-12" db="EMBL/GenBank/DDBJ databases">
        <title>Phylogenetic diversity of female urinary microbiome.</title>
        <authorList>
            <person name="Thomas-White K."/>
            <person name="Wolfe A.J."/>
        </authorList>
    </citation>
    <scope>NUCLEOTIDE SEQUENCE [LARGE SCALE GENOMIC DNA]</scope>
    <source>
        <strain evidence="7">UMB0023</strain>
    </source>
</reference>
<evidence type="ECO:0000256" key="2">
    <source>
        <dbReference type="ARBA" id="ARBA00022695"/>
    </source>
</evidence>
<keyword evidence="3" id="KW-0479">Metal-binding</keyword>
<dbReference type="RefSeq" id="WP_143485318.1">
    <property type="nucleotide sequence ID" value="NZ_CP136962.1"/>
</dbReference>
<protein>
    <submittedName>
        <fullName evidence="6">Reverse transcriptase family protein</fullName>
        <ecNumber evidence="6">2.7.7.49</ecNumber>
    </submittedName>
</protein>
<evidence type="ECO:0000313" key="6">
    <source>
        <dbReference type="EMBL" id="WOS97883.1"/>
    </source>
</evidence>
<proteinExistence type="predicted"/>
<evidence type="ECO:0000256" key="3">
    <source>
        <dbReference type="ARBA" id="ARBA00022723"/>
    </source>
</evidence>
<dbReference type="GO" id="GO:0046872">
    <property type="term" value="F:metal ion binding"/>
    <property type="evidence" value="ECO:0007669"/>
    <property type="project" value="UniProtKB-KW"/>
</dbReference>
<dbReference type="AlphaFoldDB" id="A0AAF1BTH5"/>
<dbReference type="CDD" id="cd03487">
    <property type="entry name" value="RT_Bac_retron_II"/>
    <property type="match status" value="1"/>
</dbReference>
<dbReference type="GO" id="GO:0003964">
    <property type="term" value="F:RNA-directed DNA polymerase activity"/>
    <property type="evidence" value="ECO:0007669"/>
    <property type="project" value="UniProtKB-KW"/>
</dbReference>
<dbReference type="EC" id="2.7.7.49" evidence="6"/>
<dbReference type="EMBL" id="CP136962">
    <property type="protein sequence ID" value="WOS97883.1"/>
    <property type="molecule type" value="Genomic_DNA"/>
</dbReference>
<keyword evidence="1 6" id="KW-0808">Transferase</keyword>
<dbReference type="Proteomes" id="UP000234781">
    <property type="component" value="Chromosome"/>
</dbReference>
<keyword evidence="4" id="KW-0460">Magnesium</keyword>
<sequence>MAKLKVYVNTRERLFKPKLSHYKSYEWFNSPLFKIRYEKALFLILCTTDEIFSIINNKIFYYNMFEIGGRVCHTPCYELKGLHSRLAQFLVRIKKPRYLYSGVKGLSYVDNARVHSVYYETFKTDISEFYSATTQAIVFKFFRNKMQCSHKVANILAELCTLEGKLPTGSQLSMILAFWANSDMFEQLNQLAQEHHLVMTVYVDDITFSGAKIPAGFCQQVAQIMSEHGHAMNKKKTRLYQANSHKEITGLIINRVGDSPIPPNRFYLKLHNKLAEFNQIYAEIKNGKSKMEEDTLRQLTNHLIGLLNHASQFDKKYKMVKKHIQKQHDDLIQYLQTTHKVGSGKLGKLCIR</sequence>
<evidence type="ECO:0000256" key="1">
    <source>
        <dbReference type="ARBA" id="ARBA00022679"/>
    </source>
</evidence>
<dbReference type="InterPro" id="IPR000123">
    <property type="entry name" value="Reverse_transcriptase_msDNA"/>
</dbReference>
<name>A0AAF1BTH5_NEIPE</name>
<keyword evidence="2 6" id="KW-0548">Nucleotidyltransferase</keyword>